<dbReference type="NCBIfam" id="TIGR03424">
    <property type="entry name" value="urea_degr_1"/>
    <property type="match status" value="1"/>
</dbReference>
<dbReference type="InterPro" id="IPR017791">
    <property type="entry name" value="UAAP2"/>
</dbReference>
<reference evidence="2 3" key="1">
    <citation type="submission" date="2023-07" db="EMBL/GenBank/DDBJ databases">
        <title>Sorghum-associated microbial communities from plants grown in Nebraska, USA.</title>
        <authorList>
            <person name="Schachtman D."/>
        </authorList>
    </citation>
    <scope>NUCLEOTIDE SEQUENCE [LARGE SCALE GENOMIC DNA]</scope>
    <source>
        <strain evidence="2 3">BE240</strain>
    </source>
</reference>
<dbReference type="PANTHER" id="PTHR31527:SF0">
    <property type="entry name" value="RE64534P"/>
    <property type="match status" value="1"/>
</dbReference>
<dbReference type="Proteomes" id="UP001265550">
    <property type="component" value="Unassembled WGS sequence"/>
</dbReference>
<sequence>MNTATTPAAAFRIQESALNPSQAVVNQRHPAGEPILFELRHGQTLRIVDLEGNQAADVLFYNRHDPAEHYSATDTMQRQGGIYLTTGSVIRSNDGNPMLTIVADTCGRHDTLGGACAAESNTVRYALQKKFMHSCRDNYLIALQHADVGLGKRDLVPNINFFMNVPVTAEGALSFEDGVSGPGKYVEMRAEMDVWVLISNCPQLNNPCNAYNPTPIQLLVWDPA</sequence>
<dbReference type="InterPro" id="IPR018959">
    <property type="entry name" value="DUF1989"/>
</dbReference>
<evidence type="ECO:0000313" key="2">
    <source>
        <dbReference type="EMBL" id="MDR7093826.1"/>
    </source>
</evidence>
<gene>
    <name evidence="2" type="ORF">J2X09_001558</name>
</gene>
<evidence type="ECO:0000259" key="1">
    <source>
        <dbReference type="Pfam" id="PF09347"/>
    </source>
</evidence>
<protein>
    <submittedName>
        <fullName evidence="2">Urea carboxylase-associated protein 1</fullName>
    </submittedName>
</protein>
<accession>A0ABU1V8P0</accession>
<proteinExistence type="predicted"/>
<dbReference type="RefSeq" id="WP_204732308.1">
    <property type="nucleotide sequence ID" value="NZ_JAVDWE010000003.1"/>
</dbReference>
<name>A0ABU1V8P0_9BURK</name>
<organism evidence="2 3">
    <name type="scientific">Hydrogenophaga laconesensis</name>
    <dbReference type="NCBI Taxonomy" id="1805971"/>
    <lineage>
        <taxon>Bacteria</taxon>
        <taxon>Pseudomonadati</taxon>
        <taxon>Pseudomonadota</taxon>
        <taxon>Betaproteobacteria</taxon>
        <taxon>Burkholderiales</taxon>
        <taxon>Comamonadaceae</taxon>
        <taxon>Hydrogenophaga</taxon>
    </lineage>
</organism>
<keyword evidence="3" id="KW-1185">Reference proteome</keyword>
<feature type="domain" description="DUF1989" evidence="1">
    <location>
        <begin position="30"/>
        <end position="194"/>
    </location>
</feature>
<dbReference type="Pfam" id="PF09347">
    <property type="entry name" value="DUF1989"/>
    <property type="match status" value="1"/>
</dbReference>
<evidence type="ECO:0000313" key="3">
    <source>
        <dbReference type="Proteomes" id="UP001265550"/>
    </source>
</evidence>
<comment type="caution">
    <text evidence="2">The sequence shown here is derived from an EMBL/GenBank/DDBJ whole genome shotgun (WGS) entry which is preliminary data.</text>
</comment>
<dbReference type="PANTHER" id="PTHR31527">
    <property type="entry name" value="RE64534P"/>
    <property type="match status" value="1"/>
</dbReference>
<dbReference type="EMBL" id="JAVDWE010000003">
    <property type="protein sequence ID" value="MDR7093826.1"/>
    <property type="molecule type" value="Genomic_DNA"/>
</dbReference>